<dbReference type="RefSeq" id="WP_200400555.1">
    <property type="nucleotide sequence ID" value="NZ_CP066831.1"/>
</dbReference>
<dbReference type="KEGG" id="slf:JEQ17_44245"/>
<dbReference type="Proteomes" id="UP000595636">
    <property type="component" value="Chromosome"/>
</dbReference>
<evidence type="ECO:0000313" key="2">
    <source>
        <dbReference type="Proteomes" id="UP000595636"/>
    </source>
</evidence>
<reference evidence="1 2" key="1">
    <citation type="submission" date="2020-12" db="EMBL/GenBank/DDBJ databases">
        <title>A novel species.</title>
        <authorList>
            <person name="Li K."/>
        </authorList>
    </citation>
    <scope>NUCLEOTIDE SEQUENCE [LARGE SCALE GENOMIC DNA]</scope>
    <source>
        <strain evidence="1 2">ZYC-3</strain>
    </source>
</reference>
<accession>A0A7T7RGG5</accession>
<dbReference type="AlphaFoldDB" id="A0A7T7RGG5"/>
<proteinExistence type="predicted"/>
<protein>
    <submittedName>
        <fullName evidence="1">Uncharacterized protein</fullName>
    </submittedName>
</protein>
<evidence type="ECO:0000313" key="1">
    <source>
        <dbReference type="EMBL" id="QQM45735.1"/>
    </source>
</evidence>
<dbReference type="EMBL" id="CP066831">
    <property type="protein sequence ID" value="QQM45735.1"/>
    <property type="molecule type" value="Genomic_DNA"/>
</dbReference>
<sequence>MSDESAVRRAATEILGELPRLLGEGRAAAVAERVREALAQEPEDSTFRIEAVLREHPETRAWMRERLLPVLGERPAFRDYQELPGRSTVPAGEVFACPLCGSRWVRPTLDDRVPPCPEHRMPRVRQGG</sequence>
<organism evidence="1 2">
    <name type="scientific">Streptomyces liliifuscus</name>
    <dbReference type="NCBI Taxonomy" id="2797636"/>
    <lineage>
        <taxon>Bacteria</taxon>
        <taxon>Bacillati</taxon>
        <taxon>Actinomycetota</taxon>
        <taxon>Actinomycetes</taxon>
        <taxon>Kitasatosporales</taxon>
        <taxon>Streptomycetaceae</taxon>
        <taxon>Streptomyces</taxon>
    </lineage>
</organism>
<keyword evidence="2" id="KW-1185">Reference proteome</keyword>
<name>A0A7T7RGG5_9ACTN</name>
<gene>
    <name evidence="1" type="ORF">JEQ17_44245</name>
</gene>